<evidence type="ECO:0000313" key="6">
    <source>
        <dbReference type="EMBL" id="KAJ4477435.1"/>
    </source>
</evidence>
<dbReference type="SUPFAM" id="SSF53056">
    <property type="entry name" value="beta-carbonic anhydrase, cab"/>
    <property type="match status" value="1"/>
</dbReference>
<dbReference type="InterPro" id="IPR036874">
    <property type="entry name" value="Carbonic_anhydrase_sf"/>
</dbReference>
<evidence type="ECO:0000313" key="7">
    <source>
        <dbReference type="Proteomes" id="UP001150266"/>
    </source>
</evidence>
<dbReference type="PANTHER" id="PTHR43175">
    <property type="entry name" value="CARBONIC ANHYDRASE"/>
    <property type="match status" value="1"/>
</dbReference>
<proteinExistence type="inferred from homology"/>
<keyword evidence="3 4" id="KW-0862">Zinc</keyword>
<dbReference type="Proteomes" id="UP001150266">
    <property type="component" value="Unassembled WGS sequence"/>
</dbReference>
<protein>
    <recommendedName>
        <fullName evidence="5">Carbonic anhydrase</fullName>
        <ecNumber evidence="5">4.2.1.1</ecNumber>
    </recommendedName>
    <alternativeName>
        <fullName evidence="5">Carbonate dehydratase</fullName>
    </alternativeName>
</protein>
<comment type="caution">
    <text evidence="6">The sequence shown here is derived from an EMBL/GenBank/DDBJ whole genome shotgun (WGS) entry which is preliminary data.</text>
</comment>
<keyword evidence="7" id="KW-1185">Reference proteome</keyword>
<keyword evidence="5" id="KW-0456">Lyase</keyword>
<reference evidence="6" key="1">
    <citation type="submission" date="2022-08" db="EMBL/GenBank/DDBJ databases">
        <title>A Global Phylogenomic Analysis of the Shiitake Genus Lentinula.</title>
        <authorList>
            <consortium name="DOE Joint Genome Institute"/>
            <person name="Sierra-Patev S."/>
            <person name="Min B."/>
            <person name="Naranjo-Ortiz M."/>
            <person name="Looney B."/>
            <person name="Konkel Z."/>
            <person name="Slot J.C."/>
            <person name="Sakamoto Y."/>
            <person name="Steenwyk J.L."/>
            <person name="Rokas A."/>
            <person name="Carro J."/>
            <person name="Camarero S."/>
            <person name="Ferreira P."/>
            <person name="Molpeceres G."/>
            <person name="Ruiz-Duenas F.J."/>
            <person name="Serrano A."/>
            <person name="Henrissat B."/>
            <person name="Drula E."/>
            <person name="Hughes K.W."/>
            <person name="Mata J.L."/>
            <person name="Ishikawa N.K."/>
            <person name="Vargas-Isla R."/>
            <person name="Ushijima S."/>
            <person name="Smith C.A."/>
            <person name="Ahrendt S."/>
            <person name="Andreopoulos W."/>
            <person name="He G."/>
            <person name="Labutti K."/>
            <person name="Lipzen A."/>
            <person name="Ng V."/>
            <person name="Riley R."/>
            <person name="Sandor L."/>
            <person name="Barry K."/>
            <person name="Martinez A.T."/>
            <person name="Xiao Y."/>
            <person name="Gibbons J.G."/>
            <person name="Terashima K."/>
            <person name="Grigoriev I.V."/>
            <person name="Hibbett D.S."/>
        </authorList>
    </citation>
    <scope>NUCLEOTIDE SEQUENCE</scope>
    <source>
        <strain evidence="6">JLM2183</strain>
    </source>
</reference>
<feature type="binding site" evidence="4">
    <location>
        <position position="128"/>
    </location>
    <ligand>
        <name>Zn(2+)</name>
        <dbReference type="ChEBI" id="CHEBI:29105"/>
    </ligand>
</feature>
<dbReference type="InterPro" id="IPR001765">
    <property type="entry name" value="Carbonic_anhydrase"/>
</dbReference>
<dbReference type="AlphaFoldDB" id="A0A9W9DMG0"/>
<organism evidence="6 7">
    <name type="scientific">Lentinula aciculospora</name>
    <dbReference type="NCBI Taxonomy" id="153920"/>
    <lineage>
        <taxon>Eukaryota</taxon>
        <taxon>Fungi</taxon>
        <taxon>Dikarya</taxon>
        <taxon>Basidiomycota</taxon>
        <taxon>Agaricomycotina</taxon>
        <taxon>Agaricomycetes</taxon>
        <taxon>Agaricomycetidae</taxon>
        <taxon>Agaricales</taxon>
        <taxon>Marasmiineae</taxon>
        <taxon>Omphalotaceae</taxon>
        <taxon>Lentinula</taxon>
    </lineage>
</organism>
<comment type="catalytic activity">
    <reaction evidence="5">
        <text>hydrogencarbonate + H(+) = CO2 + H2O</text>
        <dbReference type="Rhea" id="RHEA:10748"/>
        <dbReference type="ChEBI" id="CHEBI:15377"/>
        <dbReference type="ChEBI" id="CHEBI:15378"/>
        <dbReference type="ChEBI" id="CHEBI:16526"/>
        <dbReference type="ChEBI" id="CHEBI:17544"/>
        <dbReference type="EC" id="4.2.1.1"/>
    </reaction>
</comment>
<evidence type="ECO:0000256" key="2">
    <source>
        <dbReference type="ARBA" id="ARBA00022723"/>
    </source>
</evidence>
<evidence type="ECO:0000256" key="5">
    <source>
        <dbReference type="RuleBase" id="RU003956"/>
    </source>
</evidence>
<sequence>MPFRHLAYSLYACNSNILNMVSTARSSELFTGGGGAVRHCSSSSSGKDTLSRNTTLAEDKPAIALPPTKKLAIVTCMDARINPFAQLGIKMGEAHIIRNAGGMARDALRSLLISQRLLGTREIAVYHHTGCGMATFSKPNLTSLITDGLKSGDEKMVERMVDEMDFLEWPGVSSVKSEKEEDPLLASLKSEVNFLRTHPLIVRGTKVSGWVWDVGREEATRILLLTNQSLT</sequence>
<dbReference type="PANTHER" id="PTHR43175:SF3">
    <property type="entry name" value="CARBON DISULFIDE HYDROLASE"/>
    <property type="match status" value="1"/>
</dbReference>
<dbReference type="CDD" id="cd03379">
    <property type="entry name" value="beta_CA_cladeD"/>
    <property type="match status" value="1"/>
</dbReference>
<feature type="binding site" evidence="4">
    <location>
        <position position="76"/>
    </location>
    <ligand>
        <name>Zn(2+)</name>
        <dbReference type="ChEBI" id="CHEBI:29105"/>
    </ligand>
</feature>
<comment type="cofactor">
    <cofactor evidence="4">
        <name>Zn(2+)</name>
        <dbReference type="ChEBI" id="CHEBI:29105"/>
    </cofactor>
    <text evidence="4">Binds 1 zinc ion per subunit.</text>
</comment>
<dbReference type="GO" id="GO:0004089">
    <property type="term" value="F:carbonate dehydratase activity"/>
    <property type="evidence" value="ECO:0007669"/>
    <property type="project" value="UniProtKB-UniRule"/>
</dbReference>
<evidence type="ECO:0000256" key="3">
    <source>
        <dbReference type="ARBA" id="ARBA00022833"/>
    </source>
</evidence>
<feature type="binding site" evidence="4">
    <location>
        <position position="131"/>
    </location>
    <ligand>
        <name>Zn(2+)</name>
        <dbReference type="ChEBI" id="CHEBI:29105"/>
    </ligand>
</feature>
<comment type="similarity">
    <text evidence="1 5">Belongs to the beta-class carbonic anhydrase family.</text>
</comment>
<dbReference type="GO" id="GO:0008270">
    <property type="term" value="F:zinc ion binding"/>
    <property type="evidence" value="ECO:0007669"/>
    <property type="project" value="UniProtKB-UniRule"/>
</dbReference>
<evidence type="ECO:0000256" key="1">
    <source>
        <dbReference type="ARBA" id="ARBA00006217"/>
    </source>
</evidence>
<dbReference type="EC" id="4.2.1.1" evidence="5"/>
<dbReference type="SMART" id="SM00947">
    <property type="entry name" value="Pro_CA"/>
    <property type="match status" value="1"/>
</dbReference>
<keyword evidence="2 4" id="KW-0479">Metal-binding</keyword>
<comment type="function">
    <text evidence="5">Reversible hydration of carbon dioxide.</text>
</comment>
<dbReference type="Pfam" id="PF00484">
    <property type="entry name" value="Pro_CA"/>
    <property type="match status" value="1"/>
</dbReference>
<accession>A0A9W9DMG0</accession>
<dbReference type="EMBL" id="JAOTPV010000010">
    <property type="protein sequence ID" value="KAJ4477435.1"/>
    <property type="molecule type" value="Genomic_DNA"/>
</dbReference>
<feature type="binding site" evidence="4">
    <location>
        <position position="78"/>
    </location>
    <ligand>
        <name>Zn(2+)</name>
        <dbReference type="ChEBI" id="CHEBI:29105"/>
    </ligand>
</feature>
<name>A0A9W9DMG0_9AGAR</name>
<dbReference type="OrthoDB" id="10248475at2759"/>
<dbReference type="Gene3D" id="3.40.1050.10">
    <property type="entry name" value="Carbonic anhydrase"/>
    <property type="match status" value="1"/>
</dbReference>
<gene>
    <name evidence="6" type="ORF">J3R30DRAFT_3334171</name>
</gene>
<evidence type="ECO:0000256" key="4">
    <source>
        <dbReference type="PIRSR" id="PIRSR601765-1"/>
    </source>
</evidence>